<evidence type="ECO:0000313" key="15">
    <source>
        <dbReference type="Proteomes" id="UP000001514"/>
    </source>
</evidence>
<feature type="binding site" evidence="10">
    <location>
        <position position="60"/>
    </location>
    <ligand>
        <name>ATP</name>
        <dbReference type="ChEBI" id="CHEBI:30616"/>
    </ligand>
</feature>
<name>D8R9R5_SELML</name>
<dbReference type="PROSITE" id="PS00108">
    <property type="entry name" value="PROTEIN_KINASE_ST"/>
    <property type="match status" value="1"/>
</dbReference>
<dbReference type="OMA" id="WSIHTRR"/>
<feature type="compositionally biased region" description="Polar residues" evidence="12">
    <location>
        <begin position="226"/>
        <end position="235"/>
    </location>
</feature>
<dbReference type="KEGG" id="smo:SELMODRAFT_408721"/>
<comment type="similarity">
    <text evidence="1">Belongs to the protein kinase superfamily. CMGC Ser/Thr protein kinase family. CDC2/CDKX subfamily.</text>
</comment>
<dbReference type="HOGENOM" id="CLU_000288_181_1_1"/>
<feature type="compositionally biased region" description="Basic and acidic residues" evidence="12">
    <location>
        <begin position="273"/>
        <end position="295"/>
    </location>
</feature>
<dbReference type="InterPro" id="IPR011009">
    <property type="entry name" value="Kinase-like_dom_sf"/>
</dbReference>
<dbReference type="Gene3D" id="1.10.510.10">
    <property type="entry name" value="Transferase(Phosphotransferase) domain 1"/>
    <property type="match status" value="2"/>
</dbReference>
<dbReference type="Pfam" id="PF00069">
    <property type="entry name" value="Pkinase"/>
    <property type="match status" value="2"/>
</dbReference>
<feature type="region of interest" description="Disordered" evidence="12">
    <location>
        <begin position="225"/>
        <end position="295"/>
    </location>
</feature>
<evidence type="ECO:0000259" key="13">
    <source>
        <dbReference type="PROSITE" id="PS50011"/>
    </source>
</evidence>
<dbReference type="OrthoDB" id="1732493at2759"/>
<dbReference type="GO" id="GO:0005634">
    <property type="term" value="C:nucleus"/>
    <property type="evidence" value="ECO:0000318"/>
    <property type="project" value="GO_Central"/>
</dbReference>
<evidence type="ECO:0000256" key="7">
    <source>
        <dbReference type="ARBA" id="ARBA00022840"/>
    </source>
</evidence>
<keyword evidence="6" id="KW-0418">Kinase</keyword>
<dbReference type="SUPFAM" id="SSF56112">
    <property type="entry name" value="Protein kinase-like (PK-like)"/>
    <property type="match status" value="1"/>
</dbReference>
<evidence type="ECO:0000256" key="1">
    <source>
        <dbReference type="ARBA" id="ARBA00006485"/>
    </source>
</evidence>
<dbReference type="FunCoup" id="D8R9R5">
    <property type="interactions" value="1973"/>
</dbReference>
<reference evidence="14 15" key="1">
    <citation type="journal article" date="2011" name="Science">
        <title>The Selaginella genome identifies genetic changes associated with the evolution of vascular plants.</title>
        <authorList>
            <person name="Banks J.A."/>
            <person name="Nishiyama T."/>
            <person name="Hasebe M."/>
            <person name="Bowman J.L."/>
            <person name="Gribskov M."/>
            <person name="dePamphilis C."/>
            <person name="Albert V.A."/>
            <person name="Aono N."/>
            <person name="Aoyama T."/>
            <person name="Ambrose B.A."/>
            <person name="Ashton N.W."/>
            <person name="Axtell M.J."/>
            <person name="Barker E."/>
            <person name="Barker M.S."/>
            <person name="Bennetzen J.L."/>
            <person name="Bonawitz N.D."/>
            <person name="Chapple C."/>
            <person name="Cheng C."/>
            <person name="Correa L.G."/>
            <person name="Dacre M."/>
            <person name="DeBarry J."/>
            <person name="Dreyer I."/>
            <person name="Elias M."/>
            <person name="Engstrom E.M."/>
            <person name="Estelle M."/>
            <person name="Feng L."/>
            <person name="Finet C."/>
            <person name="Floyd S.K."/>
            <person name="Frommer W.B."/>
            <person name="Fujita T."/>
            <person name="Gramzow L."/>
            <person name="Gutensohn M."/>
            <person name="Harholt J."/>
            <person name="Hattori M."/>
            <person name="Heyl A."/>
            <person name="Hirai T."/>
            <person name="Hiwatashi Y."/>
            <person name="Ishikawa M."/>
            <person name="Iwata M."/>
            <person name="Karol K.G."/>
            <person name="Koehler B."/>
            <person name="Kolukisaoglu U."/>
            <person name="Kubo M."/>
            <person name="Kurata T."/>
            <person name="Lalonde S."/>
            <person name="Li K."/>
            <person name="Li Y."/>
            <person name="Litt A."/>
            <person name="Lyons E."/>
            <person name="Manning G."/>
            <person name="Maruyama T."/>
            <person name="Michael T.P."/>
            <person name="Mikami K."/>
            <person name="Miyazaki S."/>
            <person name="Morinaga S."/>
            <person name="Murata T."/>
            <person name="Mueller-Roeber B."/>
            <person name="Nelson D.R."/>
            <person name="Obara M."/>
            <person name="Oguri Y."/>
            <person name="Olmstead R.G."/>
            <person name="Onodera N."/>
            <person name="Petersen B.L."/>
            <person name="Pils B."/>
            <person name="Prigge M."/>
            <person name="Rensing S.A."/>
            <person name="Riano-Pachon D.M."/>
            <person name="Roberts A.W."/>
            <person name="Sato Y."/>
            <person name="Scheller H.V."/>
            <person name="Schulz B."/>
            <person name="Schulz C."/>
            <person name="Shakirov E.V."/>
            <person name="Shibagaki N."/>
            <person name="Shinohara N."/>
            <person name="Shippen D.E."/>
            <person name="Soerensen I."/>
            <person name="Sotooka R."/>
            <person name="Sugimoto N."/>
            <person name="Sugita M."/>
            <person name="Sumikawa N."/>
            <person name="Tanurdzic M."/>
            <person name="Theissen G."/>
            <person name="Ulvskov P."/>
            <person name="Wakazuki S."/>
            <person name="Weng J.K."/>
            <person name="Willats W.W."/>
            <person name="Wipf D."/>
            <person name="Wolf P.G."/>
            <person name="Yang L."/>
            <person name="Zimmer A.D."/>
            <person name="Zhu Q."/>
            <person name="Mitros T."/>
            <person name="Hellsten U."/>
            <person name="Loque D."/>
            <person name="Otillar R."/>
            <person name="Salamov A."/>
            <person name="Schmutz J."/>
            <person name="Shapiro H."/>
            <person name="Lindquist E."/>
            <person name="Lucas S."/>
            <person name="Rokhsar D."/>
            <person name="Grigoriev I.V."/>
        </authorList>
    </citation>
    <scope>NUCLEOTIDE SEQUENCE [LARGE SCALE GENOMIC DNA]</scope>
</reference>
<dbReference type="PROSITE" id="PS00107">
    <property type="entry name" value="PROTEIN_KINASE_ATP"/>
    <property type="match status" value="1"/>
</dbReference>
<evidence type="ECO:0000256" key="3">
    <source>
        <dbReference type="ARBA" id="ARBA00022527"/>
    </source>
</evidence>
<feature type="domain" description="Protein kinase" evidence="13">
    <location>
        <begin position="31"/>
        <end position="440"/>
    </location>
</feature>
<proteinExistence type="inferred from homology"/>
<keyword evidence="3 11" id="KW-0723">Serine/threonine-protein kinase</keyword>
<evidence type="ECO:0000313" key="14">
    <source>
        <dbReference type="EMBL" id="EFJ31198.1"/>
    </source>
</evidence>
<dbReference type="GO" id="GO:0005524">
    <property type="term" value="F:ATP binding"/>
    <property type="evidence" value="ECO:0007669"/>
    <property type="project" value="UniProtKB-UniRule"/>
</dbReference>
<organism evidence="15">
    <name type="scientific">Selaginella moellendorffii</name>
    <name type="common">Spikemoss</name>
    <dbReference type="NCBI Taxonomy" id="88036"/>
    <lineage>
        <taxon>Eukaryota</taxon>
        <taxon>Viridiplantae</taxon>
        <taxon>Streptophyta</taxon>
        <taxon>Embryophyta</taxon>
        <taxon>Tracheophyta</taxon>
        <taxon>Lycopodiopsida</taxon>
        <taxon>Selaginellales</taxon>
        <taxon>Selaginellaceae</taxon>
        <taxon>Selaginella</taxon>
    </lineage>
</organism>
<dbReference type="InParanoid" id="D8R9R5"/>
<evidence type="ECO:0000256" key="2">
    <source>
        <dbReference type="ARBA" id="ARBA00012425"/>
    </source>
</evidence>
<dbReference type="STRING" id="88036.D8R9R5"/>
<dbReference type="InterPro" id="IPR050108">
    <property type="entry name" value="CDK"/>
</dbReference>
<dbReference type="EC" id="2.7.11.22" evidence="2"/>
<dbReference type="InterPro" id="IPR017441">
    <property type="entry name" value="Protein_kinase_ATP_BS"/>
</dbReference>
<evidence type="ECO:0000256" key="11">
    <source>
        <dbReference type="RuleBase" id="RU000304"/>
    </source>
</evidence>
<dbReference type="PANTHER" id="PTHR24056:SF171">
    <property type="entry name" value="CYCLIN-DEPENDENT KINASE 20"/>
    <property type="match status" value="1"/>
</dbReference>
<dbReference type="PROSITE" id="PS50011">
    <property type="entry name" value="PROTEIN_KINASE_DOM"/>
    <property type="match status" value="1"/>
</dbReference>
<evidence type="ECO:0000256" key="4">
    <source>
        <dbReference type="ARBA" id="ARBA00022679"/>
    </source>
</evidence>
<protein>
    <recommendedName>
        <fullName evidence="2">cyclin-dependent kinase</fullName>
        <ecNumber evidence="2">2.7.11.22</ecNumber>
    </recommendedName>
</protein>
<dbReference type="InterPro" id="IPR000719">
    <property type="entry name" value="Prot_kinase_dom"/>
</dbReference>
<dbReference type="GO" id="GO:0004693">
    <property type="term" value="F:cyclin-dependent protein serine/threonine kinase activity"/>
    <property type="evidence" value="ECO:0007669"/>
    <property type="project" value="UniProtKB-EC"/>
</dbReference>
<dbReference type="EMBL" id="GL377574">
    <property type="protein sequence ID" value="EFJ31198.1"/>
    <property type="molecule type" value="Genomic_DNA"/>
</dbReference>
<dbReference type="GeneID" id="9630881"/>
<keyword evidence="5 10" id="KW-0547">Nucleotide-binding</keyword>
<sequence>MESEEEEEGAAAARFASSWSIYENREVLARYAVLDPIGSGAYSDVYHGKRRDDGLHVALKEVHDGKSSSRELAALQLLTNSSHVVQLLDHVWLHPGVLLVLEFLPGSLAEVIEERKEIPFQEFEARNWMEQILKAVAECHSAGILHRDLKPSNLLISSDGVLKVADFGTALVLPVENVEEAVKDSSSGKKKLKGGAEFDRFGSGKKLDSEEIEAWLQGGSFKLKSAATSSEQQPETMVPAQIRGSKSYDRLEIEDSGTEVSPRVSDAEEEEDGARRSSDRNDRYSDGEWEKTSNKDSDWYKVGNDDFRGEMTDCVGTRWYKAPELLYGSTSYNFAVDLWAVGCILGELIQGEPLFPGASDIDQLSRVVRVLGVPNETIWPGISSLPDYDKICFNDDRPPVTLARILPRASGEALRLIEKLLVYDPASRLSASQALSHEFFSGRASSIDAWLNAGSRK</sequence>
<dbReference type="AlphaFoldDB" id="D8R9R5"/>
<dbReference type="SMART" id="SM00220">
    <property type="entry name" value="S_TKc"/>
    <property type="match status" value="1"/>
</dbReference>
<evidence type="ECO:0000256" key="10">
    <source>
        <dbReference type="PROSITE-ProRule" id="PRU10141"/>
    </source>
</evidence>
<evidence type="ECO:0000256" key="8">
    <source>
        <dbReference type="ARBA" id="ARBA00047811"/>
    </source>
</evidence>
<dbReference type="Gramene" id="EFJ31198">
    <property type="protein sequence ID" value="EFJ31198"/>
    <property type="gene ID" value="SELMODRAFT_408721"/>
</dbReference>
<comment type="catalytic activity">
    <reaction evidence="8">
        <text>L-threonyl-[protein] + ATP = O-phospho-L-threonyl-[protein] + ADP + H(+)</text>
        <dbReference type="Rhea" id="RHEA:46608"/>
        <dbReference type="Rhea" id="RHEA-COMP:11060"/>
        <dbReference type="Rhea" id="RHEA-COMP:11605"/>
        <dbReference type="ChEBI" id="CHEBI:15378"/>
        <dbReference type="ChEBI" id="CHEBI:30013"/>
        <dbReference type="ChEBI" id="CHEBI:30616"/>
        <dbReference type="ChEBI" id="CHEBI:61977"/>
        <dbReference type="ChEBI" id="CHEBI:456216"/>
        <dbReference type="EC" id="2.7.11.22"/>
    </reaction>
</comment>
<dbReference type="Proteomes" id="UP000001514">
    <property type="component" value="Unassembled WGS sequence"/>
</dbReference>
<keyword evidence="4" id="KW-0808">Transferase</keyword>
<dbReference type="GO" id="GO:0004674">
    <property type="term" value="F:protein serine/threonine kinase activity"/>
    <property type="evidence" value="ECO:0000318"/>
    <property type="project" value="GO_Central"/>
</dbReference>
<dbReference type="InterPro" id="IPR008271">
    <property type="entry name" value="Ser/Thr_kinase_AS"/>
</dbReference>
<dbReference type="PANTHER" id="PTHR24056">
    <property type="entry name" value="CELL DIVISION PROTEIN KINASE"/>
    <property type="match status" value="1"/>
</dbReference>
<dbReference type="eggNOG" id="KOG0594">
    <property type="taxonomic scope" value="Eukaryota"/>
</dbReference>
<evidence type="ECO:0000256" key="5">
    <source>
        <dbReference type="ARBA" id="ARBA00022741"/>
    </source>
</evidence>
<accession>D8R9R5</accession>
<evidence type="ECO:0000256" key="6">
    <source>
        <dbReference type="ARBA" id="ARBA00022777"/>
    </source>
</evidence>
<evidence type="ECO:0000256" key="9">
    <source>
        <dbReference type="ARBA" id="ARBA00048367"/>
    </source>
</evidence>
<gene>
    <name evidence="14" type="primary">CDKF-1</name>
    <name evidence="14" type="ORF">SELMODRAFT_408721</name>
</gene>
<keyword evidence="15" id="KW-1185">Reference proteome</keyword>
<keyword evidence="7 10" id="KW-0067">ATP-binding</keyword>
<evidence type="ECO:0000256" key="12">
    <source>
        <dbReference type="SAM" id="MobiDB-lite"/>
    </source>
</evidence>
<comment type="catalytic activity">
    <reaction evidence="9">
        <text>L-seryl-[protein] + ATP = O-phospho-L-seryl-[protein] + ADP + H(+)</text>
        <dbReference type="Rhea" id="RHEA:17989"/>
        <dbReference type="Rhea" id="RHEA-COMP:9863"/>
        <dbReference type="Rhea" id="RHEA-COMP:11604"/>
        <dbReference type="ChEBI" id="CHEBI:15378"/>
        <dbReference type="ChEBI" id="CHEBI:29999"/>
        <dbReference type="ChEBI" id="CHEBI:30616"/>
        <dbReference type="ChEBI" id="CHEBI:83421"/>
        <dbReference type="ChEBI" id="CHEBI:456216"/>
        <dbReference type="EC" id="2.7.11.22"/>
    </reaction>
</comment>